<dbReference type="Proteomes" id="UP000236333">
    <property type="component" value="Unassembled WGS sequence"/>
</dbReference>
<accession>A0A2J7Y1C6</accession>
<keyword evidence="3" id="KW-1185">Reference proteome</keyword>
<feature type="non-terminal residue" evidence="2">
    <location>
        <position position="1"/>
    </location>
</feature>
<organism evidence="2 3">
    <name type="scientific">Tetrabaena socialis</name>
    <dbReference type="NCBI Taxonomy" id="47790"/>
    <lineage>
        <taxon>Eukaryota</taxon>
        <taxon>Viridiplantae</taxon>
        <taxon>Chlorophyta</taxon>
        <taxon>core chlorophytes</taxon>
        <taxon>Chlorophyceae</taxon>
        <taxon>CS clade</taxon>
        <taxon>Chlamydomonadales</taxon>
        <taxon>Tetrabaenaceae</taxon>
        <taxon>Tetrabaena</taxon>
    </lineage>
</organism>
<protein>
    <submittedName>
        <fullName evidence="2">Uncharacterized protein</fullName>
    </submittedName>
</protein>
<name>A0A2J7Y1C6_9CHLO</name>
<sequence length="54" mass="5763">AALAMCLRVARVFLKIPLPARRPAAYPRIAYPSPATEQQLSPSPVFHTSGSSAV</sequence>
<dbReference type="AlphaFoldDB" id="A0A2J7Y1C6"/>
<reference evidence="2 3" key="1">
    <citation type="journal article" date="2017" name="Mol. Biol. Evol.">
        <title>The 4-celled Tetrabaena socialis nuclear genome reveals the essential components for genetic control of cell number at the origin of multicellularity in the volvocine lineage.</title>
        <authorList>
            <person name="Featherston J."/>
            <person name="Arakaki Y."/>
            <person name="Hanschen E.R."/>
            <person name="Ferris P.J."/>
            <person name="Michod R.E."/>
            <person name="Olson B.J.S.C."/>
            <person name="Nozaki H."/>
            <person name="Durand P.M."/>
        </authorList>
    </citation>
    <scope>NUCLEOTIDE SEQUENCE [LARGE SCALE GENOMIC DNA]</scope>
    <source>
        <strain evidence="2 3">NIES-571</strain>
    </source>
</reference>
<evidence type="ECO:0000313" key="3">
    <source>
        <dbReference type="Proteomes" id="UP000236333"/>
    </source>
</evidence>
<proteinExistence type="predicted"/>
<evidence type="ECO:0000256" key="1">
    <source>
        <dbReference type="SAM" id="MobiDB-lite"/>
    </source>
</evidence>
<feature type="region of interest" description="Disordered" evidence="1">
    <location>
        <begin position="34"/>
        <end position="54"/>
    </location>
</feature>
<comment type="caution">
    <text evidence="2">The sequence shown here is derived from an EMBL/GenBank/DDBJ whole genome shotgun (WGS) entry which is preliminary data.</text>
</comment>
<dbReference type="EMBL" id="PGGS01005105">
    <property type="protein sequence ID" value="PNG81822.1"/>
    <property type="molecule type" value="Genomic_DNA"/>
</dbReference>
<gene>
    <name evidence="2" type="ORF">TSOC_015357</name>
</gene>
<evidence type="ECO:0000313" key="2">
    <source>
        <dbReference type="EMBL" id="PNG81822.1"/>
    </source>
</evidence>
<feature type="compositionally biased region" description="Polar residues" evidence="1">
    <location>
        <begin position="36"/>
        <end position="54"/>
    </location>
</feature>